<feature type="signal peptide" evidence="2">
    <location>
        <begin position="1"/>
        <end position="26"/>
    </location>
</feature>
<feature type="transmembrane region" description="Helical" evidence="1">
    <location>
        <begin position="240"/>
        <end position="262"/>
    </location>
</feature>
<keyword evidence="1" id="KW-0812">Transmembrane</keyword>
<evidence type="ECO:0000313" key="3">
    <source>
        <dbReference type="EMBL" id="GGI79835.1"/>
    </source>
</evidence>
<dbReference type="Gene3D" id="3.40.30.10">
    <property type="entry name" value="Glutaredoxin"/>
    <property type="match status" value="1"/>
</dbReference>
<keyword evidence="1" id="KW-0472">Membrane</keyword>
<protein>
    <submittedName>
        <fullName evidence="3">Membrane protein</fullName>
    </submittedName>
</protein>
<feature type="transmembrane region" description="Helical" evidence="1">
    <location>
        <begin position="173"/>
        <end position="198"/>
    </location>
</feature>
<dbReference type="SUPFAM" id="SSF52833">
    <property type="entry name" value="Thioredoxin-like"/>
    <property type="match status" value="1"/>
</dbReference>
<comment type="caution">
    <text evidence="3">The sequence shown here is derived from an EMBL/GenBank/DDBJ whole genome shotgun (WGS) entry which is preliminary data.</text>
</comment>
<feature type="chain" id="PRO_5037735466" evidence="2">
    <location>
        <begin position="27"/>
        <end position="404"/>
    </location>
</feature>
<dbReference type="InterPro" id="IPR036249">
    <property type="entry name" value="Thioredoxin-like_sf"/>
</dbReference>
<name>A0A917N9A0_9GAMM</name>
<reference evidence="3" key="1">
    <citation type="journal article" date="2014" name="Int. J. Syst. Evol. Microbiol.">
        <title>Complete genome sequence of Corynebacterium casei LMG S-19264T (=DSM 44701T), isolated from a smear-ripened cheese.</title>
        <authorList>
            <consortium name="US DOE Joint Genome Institute (JGI-PGF)"/>
            <person name="Walter F."/>
            <person name="Albersmeier A."/>
            <person name="Kalinowski J."/>
            <person name="Ruckert C."/>
        </authorList>
    </citation>
    <scope>NUCLEOTIDE SEQUENCE</scope>
    <source>
        <strain evidence="3">JCM 13919</strain>
    </source>
</reference>
<evidence type="ECO:0000256" key="1">
    <source>
        <dbReference type="SAM" id="Phobius"/>
    </source>
</evidence>
<keyword evidence="4" id="KW-1185">Reference proteome</keyword>
<sequence>MVLARISLITSCLTLVIILIALPVQANTKSPWYTVGPDQQVTLHVDLFMSSTCPHCHKADEYFKEVAPNYPWLKFERHIIDKDKAALKLFYERLQSQDVNNFAVPAFFFCDSRWVGFADAERSGKPLLNAMTYCRDEIKKYGTLPQATISVLRAKGSASQYEIDSWIARNPQLFIPLSGLMDAVTPCSLFIYLVLFAFVSLYPGFKNQQAMIGIIFITTLWILTYFKLAFTNLYYEWFNALRWIANAFGLIFLLYLVFYGFRSQLKINKPMPRIWPFIILTTVFVFSYQQFCLMNVGLIFEQWLIGQSLTSLQRVTYLFMYSLFYIIPFILFFLIYFFSTYLKRMQSYHKQLYISAWVFLLGVAIILLLKPIWLSKLIYSYVVLLIALLVGWILPYWRSRHEEK</sequence>
<proteinExistence type="predicted"/>
<dbReference type="AlphaFoldDB" id="A0A917N9A0"/>
<dbReference type="EMBL" id="BMOB01000002">
    <property type="protein sequence ID" value="GGI79835.1"/>
    <property type="molecule type" value="Genomic_DNA"/>
</dbReference>
<organism evidence="3 4">
    <name type="scientific">Legionella impletisoli</name>
    <dbReference type="NCBI Taxonomy" id="343510"/>
    <lineage>
        <taxon>Bacteria</taxon>
        <taxon>Pseudomonadati</taxon>
        <taxon>Pseudomonadota</taxon>
        <taxon>Gammaproteobacteria</taxon>
        <taxon>Legionellales</taxon>
        <taxon>Legionellaceae</taxon>
        <taxon>Legionella</taxon>
    </lineage>
</organism>
<keyword evidence="2" id="KW-0732">Signal</keyword>
<evidence type="ECO:0000313" key="4">
    <source>
        <dbReference type="Proteomes" id="UP000630149"/>
    </source>
</evidence>
<gene>
    <name evidence="3" type="ORF">GCM10007966_05470</name>
</gene>
<dbReference type="Proteomes" id="UP000630149">
    <property type="component" value="Unassembled WGS sequence"/>
</dbReference>
<feature type="transmembrane region" description="Helical" evidence="1">
    <location>
        <begin position="351"/>
        <end position="372"/>
    </location>
</feature>
<reference evidence="3" key="2">
    <citation type="submission" date="2020-09" db="EMBL/GenBank/DDBJ databases">
        <authorList>
            <person name="Sun Q."/>
            <person name="Ohkuma M."/>
        </authorList>
    </citation>
    <scope>NUCLEOTIDE SEQUENCE</scope>
    <source>
        <strain evidence="3">JCM 13919</strain>
    </source>
</reference>
<feature type="transmembrane region" description="Helical" evidence="1">
    <location>
        <begin position="318"/>
        <end position="339"/>
    </location>
</feature>
<feature type="transmembrane region" description="Helical" evidence="1">
    <location>
        <begin position="210"/>
        <end position="228"/>
    </location>
</feature>
<evidence type="ECO:0000256" key="2">
    <source>
        <dbReference type="SAM" id="SignalP"/>
    </source>
</evidence>
<keyword evidence="1" id="KW-1133">Transmembrane helix</keyword>
<accession>A0A917N9A0</accession>
<feature type="transmembrane region" description="Helical" evidence="1">
    <location>
        <begin position="378"/>
        <end position="397"/>
    </location>
</feature>
<feature type="transmembrane region" description="Helical" evidence="1">
    <location>
        <begin position="274"/>
        <end position="298"/>
    </location>
</feature>